<organism evidence="1 2">
    <name type="scientific">Comamonas aquatica DA1877</name>
    <dbReference type="NCBI Taxonomy" id="1457173"/>
    <lineage>
        <taxon>Bacteria</taxon>
        <taxon>Pseudomonadati</taxon>
        <taxon>Pseudomonadota</taxon>
        <taxon>Betaproteobacteria</taxon>
        <taxon>Burkholderiales</taxon>
        <taxon>Comamonadaceae</taxon>
        <taxon>Comamonas</taxon>
    </lineage>
</organism>
<evidence type="ECO:0000313" key="1">
    <source>
        <dbReference type="EMBL" id="EXU78505.1"/>
    </source>
</evidence>
<sequence length="35" mass="4041">MMQLLLSIIVIDQEVNCCTLQYGPYVVELLKNNEI</sequence>
<protein>
    <submittedName>
        <fullName evidence="1">Uncharacterized protein</fullName>
    </submittedName>
</protein>
<dbReference type="AlphaFoldDB" id="A0A014NXB2"/>
<gene>
    <name evidence="1" type="ORF">AX13_12420</name>
</gene>
<accession>A0A014NXB2</accession>
<keyword evidence="2" id="KW-1185">Reference proteome</keyword>
<dbReference type="Proteomes" id="UP000020766">
    <property type="component" value="Unassembled WGS sequence"/>
</dbReference>
<reference evidence="1 2" key="1">
    <citation type="submission" date="2014-01" db="EMBL/GenBank/DDBJ databases">
        <title>Interspecies Systems Biology Uncovers Metabolites Affecting C. elegans Gene Expression and Life History Traits.</title>
        <authorList>
            <person name="Watson E."/>
            <person name="Macneil L.T."/>
            <person name="Ritter A.D."/>
            <person name="Yilmaz L.S."/>
            <person name="Rosebrock A.P."/>
            <person name="Caudy A.A."/>
            <person name="Walhout A.J."/>
        </authorList>
    </citation>
    <scope>NUCLEOTIDE SEQUENCE [LARGE SCALE GENOMIC DNA]</scope>
    <source>
        <strain evidence="1 2">DA1877</strain>
    </source>
</reference>
<dbReference type="EMBL" id="JBOK01000038">
    <property type="protein sequence ID" value="EXU78505.1"/>
    <property type="molecule type" value="Genomic_DNA"/>
</dbReference>
<comment type="caution">
    <text evidence="1">The sequence shown here is derived from an EMBL/GenBank/DDBJ whole genome shotgun (WGS) entry which is preliminary data.</text>
</comment>
<proteinExistence type="predicted"/>
<name>A0A014NXB2_9BURK</name>
<evidence type="ECO:0000313" key="2">
    <source>
        <dbReference type="Proteomes" id="UP000020766"/>
    </source>
</evidence>